<comment type="caution">
    <text evidence="1">The sequence shown here is derived from an EMBL/GenBank/DDBJ whole genome shotgun (WGS) entry which is preliminary data.</text>
</comment>
<name>A0ABX1D460_9FLAO</name>
<dbReference type="RefSeq" id="WP_209310143.1">
    <property type="nucleotide sequence ID" value="NZ_JAAVJR010000946.1"/>
</dbReference>
<evidence type="ECO:0000313" key="2">
    <source>
        <dbReference type="Proteomes" id="UP000703674"/>
    </source>
</evidence>
<organism evidence="1 2">
    <name type="scientific">Salinimicrobium oceani</name>
    <dbReference type="NCBI Taxonomy" id="2722702"/>
    <lineage>
        <taxon>Bacteria</taxon>
        <taxon>Pseudomonadati</taxon>
        <taxon>Bacteroidota</taxon>
        <taxon>Flavobacteriia</taxon>
        <taxon>Flavobacteriales</taxon>
        <taxon>Flavobacteriaceae</taxon>
        <taxon>Salinimicrobium</taxon>
    </lineage>
</organism>
<keyword evidence="2" id="KW-1185">Reference proteome</keyword>
<sequence length="51" mass="5802">MKIIQTISVGVPDDNEMERIGPEKKMHTKLNLKKLSRSTHLASKIDGRIDK</sequence>
<evidence type="ECO:0000313" key="1">
    <source>
        <dbReference type="EMBL" id="NJW55236.1"/>
    </source>
</evidence>
<proteinExistence type="predicted"/>
<protein>
    <submittedName>
        <fullName evidence="1">Uncharacterized protein</fullName>
    </submittedName>
</protein>
<dbReference type="Proteomes" id="UP000703674">
    <property type="component" value="Unassembled WGS sequence"/>
</dbReference>
<dbReference type="EMBL" id="JAAVJR010000946">
    <property type="protein sequence ID" value="NJW55236.1"/>
    <property type="molecule type" value="Genomic_DNA"/>
</dbReference>
<accession>A0ABX1D460</accession>
<reference evidence="1 2" key="1">
    <citation type="submission" date="2020-03" db="EMBL/GenBank/DDBJ databases">
        <title>Salinimicrobium sp. nov, isolated from SCS.</title>
        <authorList>
            <person name="Cao W.R."/>
        </authorList>
    </citation>
    <scope>NUCLEOTIDE SEQUENCE [LARGE SCALE GENOMIC DNA]</scope>
    <source>
        <strain evidence="2">J15B91</strain>
    </source>
</reference>
<gene>
    <name evidence="1" type="ORF">HC175_20180</name>
</gene>